<protein>
    <submittedName>
        <fullName evidence="4">3ebc6d55-2da4-45e6-985d-8108c33c4a1d</fullName>
    </submittedName>
</protein>
<evidence type="ECO:0000256" key="2">
    <source>
        <dbReference type="SAM" id="Phobius"/>
    </source>
</evidence>
<proteinExistence type="predicted"/>
<dbReference type="PANTHER" id="PTHR36681">
    <property type="entry name" value="NUCLEAR GTPASE, GERMINAL CENTER-ASSOCIATED, TANDEM DUPLICATE 3"/>
    <property type="match status" value="1"/>
</dbReference>
<keyword evidence="5" id="KW-1185">Reference proteome</keyword>
<keyword evidence="2" id="KW-1133">Transmembrane helix</keyword>
<dbReference type="AlphaFoldDB" id="A0A8H2VWG8"/>
<dbReference type="Gene3D" id="3.40.50.300">
    <property type="entry name" value="P-loop containing nucleotide triphosphate hydrolases"/>
    <property type="match status" value="1"/>
</dbReference>
<evidence type="ECO:0000256" key="1">
    <source>
        <dbReference type="SAM" id="MobiDB-lite"/>
    </source>
</evidence>
<dbReference type="EMBL" id="CAJHIA010000014">
    <property type="protein sequence ID" value="CAD6445389.1"/>
    <property type="molecule type" value="Genomic_DNA"/>
</dbReference>
<evidence type="ECO:0000259" key="3">
    <source>
        <dbReference type="Pfam" id="PF00350"/>
    </source>
</evidence>
<sequence length="896" mass="100442">MASYVLISAQFPRIFSYLGLLTHSHLLLFMIPFIAIPFPYYIGRIRKFRSAPLSNTNSSLLTIILNLHVSLFLSQILASSFERSTFSSTWASYLQNNQTYTAMSSLITGYGSDANAGPAVIPGQGGIKAEVIDDFACTMSEGRDLSSMESDTTTVTRKEEAVGASVFFLNKAENIVAPHTDMFPEFKNWQDQAKQILGGLKRPRVLFGVLGYTGSGKSSLINALIDEEMVVPANAMRASTSVVTEISWNDSDDPGEAFRAEIEFISEIEWKMEIGRPIGRSEEFNEGRRSVYQDWHNKQVCAKGISYLPPVRCVRIYTKAEILRHGLVLVGLPGLGDSNTGRTQVAEKYAKNLNYVWIVADILRAIGDQVAKDLMGKSFRRQLLMDGKYDDKYVTFIMTKTDITNTEEVVESLQLRENDLRNVLAQEEKIIKEIHDGQEALGREIVKVKKMKRALRALEKSKPSKAGKAIPPDLETTDKKISKKKLLLIRKEIKAACTQARNNYTQEHLKMDFENGLREFKQDISDDLNDERPLGNEDDVESKNLVFCQGLVDQLHVFCVSSKGYQKLSGRFKRDRIPEGFTTVNDTFIPSLQEYAVASTLIARTKVNDAFLNEFNLLKLTIKSWAENDTPNSLSSSQKHALNARLEERIETLNKSFSHAFDTAMTRIRETIETNILSTLEGCIKASTEKAEQACRNLVNLDTSYQTWKAICQQIHKEYSGNVAIIINKFPIDVKPLLQDMSEASASNLPIEFLTKIPYLNGKITSAVSASLGSAQKQAREIHRLIEPLIKQHLQPAYESCSRESNIGALSHIGDMIMLAVAKDDETREEVRNTLRNDLKLELNILEAAWVRGASEPTDGLLSVMAEEKPFDEISEDDDNTEDPEDSDDSNISDEA</sequence>
<dbReference type="Proteomes" id="UP000624404">
    <property type="component" value="Unassembled WGS sequence"/>
</dbReference>
<feature type="domain" description="Dynamin N-terminal" evidence="3">
    <location>
        <begin position="209"/>
        <end position="366"/>
    </location>
</feature>
<comment type="caution">
    <text evidence="4">The sequence shown here is derived from an EMBL/GenBank/DDBJ whole genome shotgun (WGS) entry which is preliminary data.</text>
</comment>
<dbReference type="OrthoDB" id="3598281at2759"/>
<feature type="region of interest" description="Disordered" evidence="1">
    <location>
        <begin position="861"/>
        <end position="896"/>
    </location>
</feature>
<dbReference type="SUPFAM" id="SSF52540">
    <property type="entry name" value="P-loop containing nucleoside triphosphate hydrolases"/>
    <property type="match status" value="1"/>
</dbReference>
<evidence type="ECO:0000313" key="5">
    <source>
        <dbReference type="Proteomes" id="UP000624404"/>
    </source>
</evidence>
<gene>
    <name evidence="4" type="ORF">SCLTRI_LOCUS5172</name>
</gene>
<reference evidence="4" key="1">
    <citation type="submission" date="2020-10" db="EMBL/GenBank/DDBJ databases">
        <authorList>
            <person name="Kusch S."/>
        </authorList>
    </citation>
    <scope>NUCLEOTIDE SEQUENCE</scope>
    <source>
        <strain evidence="4">SwB9</strain>
    </source>
</reference>
<name>A0A8H2VWG8_9HELO</name>
<accession>A0A8H2VWG8</accession>
<keyword evidence="2" id="KW-0812">Transmembrane</keyword>
<dbReference type="Pfam" id="PF00350">
    <property type="entry name" value="Dynamin_N"/>
    <property type="match status" value="1"/>
</dbReference>
<feature type="transmembrane region" description="Helical" evidence="2">
    <location>
        <begin position="59"/>
        <end position="78"/>
    </location>
</feature>
<evidence type="ECO:0000313" key="4">
    <source>
        <dbReference type="EMBL" id="CAD6445389.1"/>
    </source>
</evidence>
<feature type="compositionally biased region" description="Acidic residues" evidence="1">
    <location>
        <begin position="873"/>
        <end position="896"/>
    </location>
</feature>
<organism evidence="4 5">
    <name type="scientific">Sclerotinia trifoliorum</name>
    <dbReference type="NCBI Taxonomy" id="28548"/>
    <lineage>
        <taxon>Eukaryota</taxon>
        <taxon>Fungi</taxon>
        <taxon>Dikarya</taxon>
        <taxon>Ascomycota</taxon>
        <taxon>Pezizomycotina</taxon>
        <taxon>Leotiomycetes</taxon>
        <taxon>Helotiales</taxon>
        <taxon>Sclerotiniaceae</taxon>
        <taxon>Sclerotinia</taxon>
    </lineage>
</organism>
<dbReference type="PANTHER" id="PTHR36681:SF3">
    <property type="entry name" value="NUCLEAR GTPASE, GERMINAL CENTER-ASSOCIATED, TANDEM DUPLICATE 3"/>
    <property type="match status" value="1"/>
</dbReference>
<feature type="transmembrane region" description="Helical" evidence="2">
    <location>
        <begin position="14"/>
        <end position="38"/>
    </location>
</feature>
<keyword evidence="2" id="KW-0472">Membrane</keyword>
<dbReference type="InterPro" id="IPR045063">
    <property type="entry name" value="Dynamin_N"/>
</dbReference>
<dbReference type="InterPro" id="IPR027417">
    <property type="entry name" value="P-loop_NTPase"/>
</dbReference>